<dbReference type="EMBL" id="CAKZ01000014">
    <property type="protein sequence ID" value="CCJ79557.1"/>
    <property type="molecule type" value="Genomic_DNA"/>
</dbReference>
<reference evidence="2" key="1">
    <citation type="journal article" date="2012" name="PLoS ONE">
        <title>Comparative analysis of genome sequences covering the seven cronobacter species.</title>
        <authorList>
            <person name="Joseph S."/>
            <person name="Desai P."/>
            <person name="Ji Y."/>
            <person name="Cummings C.A."/>
            <person name="Shih R."/>
            <person name="Degoricija L."/>
            <person name="Rico A."/>
            <person name="Brzoska P."/>
            <person name="Hamby S.E."/>
            <person name="Masood N."/>
            <person name="Hariri S."/>
            <person name="Sonbol H."/>
            <person name="Chuzhanova N."/>
            <person name="McClelland M."/>
            <person name="Furtado M.R."/>
            <person name="Forsythe S.J."/>
        </authorList>
    </citation>
    <scope>NUCLEOTIDE SEQUENCE [LARGE SCALE GENOMIC DNA]</scope>
    <source>
        <strain evidence="2">1210</strain>
    </source>
</reference>
<comment type="caution">
    <text evidence="1">The sequence shown here is derived from an EMBL/GenBank/DDBJ whole genome shotgun (WGS) entry which is preliminary data.</text>
</comment>
<evidence type="ECO:0000313" key="2">
    <source>
        <dbReference type="Proteomes" id="UP000009342"/>
    </source>
</evidence>
<organism evidence="1 2">
    <name type="scientific">Cronobacter dublinensis 1210</name>
    <dbReference type="NCBI Taxonomy" id="1208656"/>
    <lineage>
        <taxon>Bacteria</taxon>
        <taxon>Pseudomonadati</taxon>
        <taxon>Pseudomonadota</taxon>
        <taxon>Gammaproteobacteria</taxon>
        <taxon>Enterobacterales</taxon>
        <taxon>Enterobacteriaceae</taxon>
        <taxon>Cronobacter</taxon>
    </lineage>
</organism>
<proteinExistence type="predicted"/>
<gene>
    <name evidence="1" type="ORF">BN134_261</name>
</gene>
<dbReference type="Proteomes" id="UP000009342">
    <property type="component" value="Unassembled WGS sequence"/>
</dbReference>
<name>A0ABP1W387_9ENTR</name>
<protein>
    <submittedName>
        <fullName evidence="1">Uncharacterized protein</fullName>
    </submittedName>
</protein>
<keyword evidence="2" id="KW-1185">Reference proteome</keyword>
<sequence>MICHGHFVLKQSPFSLPDFSPPDVFASPLVTNTSKHYNTRPK</sequence>
<evidence type="ECO:0000313" key="1">
    <source>
        <dbReference type="EMBL" id="CCJ79557.1"/>
    </source>
</evidence>
<accession>A0ABP1W387</accession>